<feature type="transmembrane region" description="Helical" evidence="1">
    <location>
        <begin position="75"/>
        <end position="94"/>
    </location>
</feature>
<comment type="caution">
    <text evidence="2">The sequence shown here is derived from an EMBL/GenBank/DDBJ whole genome shotgun (WGS) entry which is preliminary data.</text>
</comment>
<keyword evidence="1" id="KW-1133">Transmembrane helix</keyword>
<gene>
    <name evidence="2" type="ORF">BJ971_003464</name>
</gene>
<evidence type="ECO:0000313" key="2">
    <source>
        <dbReference type="EMBL" id="MBB4762908.1"/>
    </source>
</evidence>
<dbReference type="RefSeq" id="WP_184994290.1">
    <property type="nucleotide sequence ID" value="NZ_BOMK01000004.1"/>
</dbReference>
<feature type="transmembrane region" description="Helical" evidence="1">
    <location>
        <begin position="101"/>
        <end position="120"/>
    </location>
</feature>
<keyword evidence="1" id="KW-0472">Membrane</keyword>
<evidence type="ECO:0000256" key="1">
    <source>
        <dbReference type="SAM" id="Phobius"/>
    </source>
</evidence>
<proteinExistence type="predicted"/>
<feature type="transmembrane region" description="Helical" evidence="1">
    <location>
        <begin position="213"/>
        <end position="233"/>
    </location>
</feature>
<keyword evidence="1" id="KW-0812">Transmembrane</keyword>
<reference evidence="2 3" key="1">
    <citation type="submission" date="2020-08" db="EMBL/GenBank/DDBJ databases">
        <title>Sequencing the genomes of 1000 actinobacteria strains.</title>
        <authorList>
            <person name="Klenk H.-P."/>
        </authorList>
    </citation>
    <scope>NUCLEOTIDE SEQUENCE [LARGE SCALE GENOMIC DNA]</scope>
    <source>
        <strain evidence="2 3">DSM 43149</strain>
    </source>
</reference>
<protein>
    <recommendedName>
        <fullName evidence="4">DUF4386 family protein</fullName>
    </recommendedName>
</protein>
<keyword evidence="3" id="KW-1185">Reference proteome</keyword>
<dbReference type="Pfam" id="PF14329">
    <property type="entry name" value="DUF4386"/>
    <property type="match status" value="1"/>
</dbReference>
<feature type="transmembrane region" description="Helical" evidence="1">
    <location>
        <begin position="26"/>
        <end position="47"/>
    </location>
</feature>
<evidence type="ECO:0000313" key="3">
    <source>
        <dbReference type="Proteomes" id="UP000578112"/>
    </source>
</evidence>
<evidence type="ECO:0008006" key="4">
    <source>
        <dbReference type="Google" id="ProtNLM"/>
    </source>
</evidence>
<dbReference type="AlphaFoldDB" id="A0A7W7MQ89"/>
<feature type="transmembrane region" description="Helical" evidence="1">
    <location>
        <begin position="189"/>
        <end position="207"/>
    </location>
</feature>
<dbReference type="EMBL" id="JACHNH010000001">
    <property type="protein sequence ID" value="MBB4762908.1"/>
    <property type="molecule type" value="Genomic_DNA"/>
</dbReference>
<dbReference type="Proteomes" id="UP000578112">
    <property type="component" value="Unassembled WGS sequence"/>
</dbReference>
<organism evidence="2 3">
    <name type="scientific">Actinoplanes digitatis</name>
    <dbReference type="NCBI Taxonomy" id="1868"/>
    <lineage>
        <taxon>Bacteria</taxon>
        <taxon>Bacillati</taxon>
        <taxon>Actinomycetota</taxon>
        <taxon>Actinomycetes</taxon>
        <taxon>Micromonosporales</taxon>
        <taxon>Micromonosporaceae</taxon>
        <taxon>Actinoplanes</taxon>
    </lineage>
</organism>
<dbReference type="InterPro" id="IPR025495">
    <property type="entry name" value="DUF4386"/>
</dbReference>
<sequence length="253" mass="26280">MNAAHPKVRSAPAIVPDASWRDLYRIGGWCGILIVVPYLAAMVAVAMTPPPAEAGAAETLEHVAAHKWLYGIEQVLWIAPGVLAMVVFLALTAAMWRVDKAAAAIAGTIGTTAWALTLALPTSGGGSLLLLDLADRYQAAGSDAQRDAYVTLAQQLIAENDMPGFVGVLTTVGILLISLVMTKGGVPRWVAWLGVATGAIGIVSEALRPLLGAGYAVYGTLLLAWFLAVGVTLRRLAGPGGRPTPDDVARPAL</sequence>
<feature type="transmembrane region" description="Helical" evidence="1">
    <location>
        <begin position="162"/>
        <end position="182"/>
    </location>
</feature>
<accession>A0A7W7MQ89</accession>
<name>A0A7W7MQ89_9ACTN</name>